<keyword evidence="4" id="KW-0552">Olfaction</keyword>
<evidence type="ECO:0000256" key="7">
    <source>
        <dbReference type="ARBA" id="ARBA00023170"/>
    </source>
</evidence>
<evidence type="ECO:0000256" key="4">
    <source>
        <dbReference type="ARBA" id="ARBA00022725"/>
    </source>
</evidence>
<comment type="subcellular location">
    <subcellularLocation>
        <location evidence="1">Membrane</location>
        <topology evidence="1">Multi-pass membrane protein</topology>
    </subcellularLocation>
</comment>
<dbReference type="Pfam" id="PF02949">
    <property type="entry name" value="7tm_6"/>
    <property type="match status" value="1"/>
</dbReference>
<keyword evidence="6 9" id="KW-0472">Membrane</keyword>
<gene>
    <name evidence="10" type="ORF">ANN_24002</name>
</gene>
<dbReference type="PANTHER" id="PTHR21137:SF42">
    <property type="entry name" value="ODORANT RECEPTOR 83A"/>
    <property type="match status" value="1"/>
</dbReference>
<dbReference type="Proteomes" id="UP001148838">
    <property type="component" value="Unassembled WGS sequence"/>
</dbReference>
<evidence type="ECO:0000256" key="9">
    <source>
        <dbReference type="SAM" id="Phobius"/>
    </source>
</evidence>
<reference evidence="10 11" key="1">
    <citation type="journal article" date="2022" name="Allergy">
        <title>Genome assembly and annotation of Periplaneta americana reveal a comprehensive cockroach allergen profile.</title>
        <authorList>
            <person name="Wang L."/>
            <person name="Xiong Q."/>
            <person name="Saelim N."/>
            <person name="Wang L."/>
            <person name="Nong W."/>
            <person name="Wan A.T."/>
            <person name="Shi M."/>
            <person name="Liu X."/>
            <person name="Cao Q."/>
            <person name="Hui J.H.L."/>
            <person name="Sookrung N."/>
            <person name="Leung T.F."/>
            <person name="Tungtrongchitr A."/>
            <person name="Tsui S.K.W."/>
        </authorList>
    </citation>
    <scope>NUCLEOTIDE SEQUENCE [LARGE SCALE GENOMIC DNA]</scope>
    <source>
        <strain evidence="10">PWHHKU_190912</strain>
    </source>
</reference>
<name>A0ABQ8S1V1_PERAM</name>
<evidence type="ECO:0000256" key="2">
    <source>
        <dbReference type="ARBA" id="ARBA00022606"/>
    </source>
</evidence>
<keyword evidence="8" id="KW-0807">Transducer</keyword>
<organism evidence="10 11">
    <name type="scientific">Periplaneta americana</name>
    <name type="common">American cockroach</name>
    <name type="synonym">Blatta americana</name>
    <dbReference type="NCBI Taxonomy" id="6978"/>
    <lineage>
        <taxon>Eukaryota</taxon>
        <taxon>Metazoa</taxon>
        <taxon>Ecdysozoa</taxon>
        <taxon>Arthropoda</taxon>
        <taxon>Hexapoda</taxon>
        <taxon>Insecta</taxon>
        <taxon>Pterygota</taxon>
        <taxon>Neoptera</taxon>
        <taxon>Polyneoptera</taxon>
        <taxon>Dictyoptera</taxon>
        <taxon>Blattodea</taxon>
        <taxon>Blattoidea</taxon>
        <taxon>Blattidae</taxon>
        <taxon>Blattinae</taxon>
        <taxon>Periplaneta</taxon>
    </lineage>
</organism>
<evidence type="ECO:0008006" key="12">
    <source>
        <dbReference type="Google" id="ProtNLM"/>
    </source>
</evidence>
<sequence length="684" mass="78509">MQRLVKCFVWSVAFFEGVTWTLRRREEKRIEAFEMWIWKRMEFVKWTDRIKNEAVLERVGEERMMLELTKKRKRNWLGHWQKIGKIGDYWVCSKKPTHGLRILNLEVDTHNRENFLNSATGIIYWKAVLQHNSYTRYFSWGEIMGNTAICKKIPESFKRPNILGLNLKLFKLCGFLPDDDMTAWGRARCALLQGFMVFLHFQHTAGASVELYLSLDEADLQYTSDCFIAVIIHIKDLFKPLPLLVSCKKFQQLFYSIDNHFIPGIEPTESDRQLVETYMNRSRKISTRVWIAYLAVQIAFFVNMPPRPDIPQVHNLTQAENVKNVRRRSAIKTWFPFRAVESPYYELLAVYENVTMVIYLAFITLMNTTFLVLIIQATAQLALLAETLNTASQRVAEKLSNTAKNDMLPTSVQHESNQSLQMLNRDAEEVLIGGICLSRRLYQEEMQRYLGCCVQQHQKILKIVEELDAVLSVVMMMIILSSAALFAFLGIRLASATDSAVIVMSVAALACCVMETGHICWIANNLTTQSEMVGQDAYSCGWYDASQKFNTSIALIIMRAQRPAQMSVGPFGTLSLELFGKRIAHQISAVEPTDMWSPKQLERQRPERTCGEPNWALRPHDNQGNALLEPHRLLIELAQQSRCPNPLALKPKTITLRAQKSAFLSGCDLCTLCSHIDLHVSLYL</sequence>
<dbReference type="EMBL" id="JAJSOF020000037">
    <property type="protein sequence ID" value="KAJ4427989.1"/>
    <property type="molecule type" value="Genomic_DNA"/>
</dbReference>
<evidence type="ECO:0000256" key="8">
    <source>
        <dbReference type="ARBA" id="ARBA00023224"/>
    </source>
</evidence>
<evidence type="ECO:0000256" key="1">
    <source>
        <dbReference type="ARBA" id="ARBA00004141"/>
    </source>
</evidence>
<feature type="transmembrane region" description="Helical" evidence="9">
    <location>
        <begin position="356"/>
        <end position="375"/>
    </location>
</feature>
<keyword evidence="11" id="KW-1185">Reference proteome</keyword>
<protein>
    <recommendedName>
        <fullName evidence="12">Odorant receptor</fullName>
    </recommendedName>
</protein>
<accession>A0ABQ8S1V1</accession>
<dbReference type="InterPro" id="IPR004117">
    <property type="entry name" value="7tm6_olfct_rcpt"/>
</dbReference>
<keyword evidence="5 9" id="KW-1133">Transmembrane helix</keyword>
<evidence type="ECO:0000256" key="5">
    <source>
        <dbReference type="ARBA" id="ARBA00022989"/>
    </source>
</evidence>
<keyword evidence="7" id="KW-0675">Receptor</keyword>
<evidence type="ECO:0000256" key="6">
    <source>
        <dbReference type="ARBA" id="ARBA00023136"/>
    </source>
</evidence>
<evidence type="ECO:0000313" key="11">
    <source>
        <dbReference type="Proteomes" id="UP001148838"/>
    </source>
</evidence>
<proteinExistence type="predicted"/>
<feature type="transmembrane region" description="Helical" evidence="9">
    <location>
        <begin position="500"/>
        <end position="523"/>
    </location>
</feature>
<keyword evidence="3 9" id="KW-0812">Transmembrane</keyword>
<evidence type="ECO:0000313" key="10">
    <source>
        <dbReference type="EMBL" id="KAJ4427989.1"/>
    </source>
</evidence>
<comment type="caution">
    <text evidence="10">The sequence shown here is derived from an EMBL/GenBank/DDBJ whole genome shotgun (WGS) entry which is preliminary data.</text>
</comment>
<feature type="transmembrane region" description="Helical" evidence="9">
    <location>
        <begin position="469"/>
        <end position="494"/>
    </location>
</feature>
<feature type="transmembrane region" description="Helical" evidence="9">
    <location>
        <begin position="289"/>
        <end position="306"/>
    </location>
</feature>
<evidence type="ECO:0000256" key="3">
    <source>
        <dbReference type="ARBA" id="ARBA00022692"/>
    </source>
</evidence>
<keyword evidence="2" id="KW-0716">Sensory transduction</keyword>
<dbReference type="PANTHER" id="PTHR21137">
    <property type="entry name" value="ODORANT RECEPTOR"/>
    <property type="match status" value="1"/>
</dbReference>